<comment type="caution">
    <text evidence="3">The sequence shown here is derived from an EMBL/GenBank/DDBJ whole genome shotgun (WGS) entry which is preliminary data.</text>
</comment>
<organism evidence="3 4">
    <name type="scientific">Labedaea rhizosphaerae</name>
    <dbReference type="NCBI Taxonomy" id="598644"/>
    <lineage>
        <taxon>Bacteria</taxon>
        <taxon>Bacillati</taxon>
        <taxon>Actinomycetota</taxon>
        <taxon>Actinomycetes</taxon>
        <taxon>Pseudonocardiales</taxon>
        <taxon>Pseudonocardiaceae</taxon>
        <taxon>Labedaea</taxon>
    </lineage>
</organism>
<evidence type="ECO:0000259" key="2">
    <source>
        <dbReference type="Pfam" id="PF13309"/>
    </source>
</evidence>
<evidence type="ECO:0000313" key="4">
    <source>
        <dbReference type="Proteomes" id="UP000295444"/>
    </source>
</evidence>
<reference evidence="3 4" key="1">
    <citation type="submission" date="2019-03" db="EMBL/GenBank/DDBJ databases">
        <title>Genomic Encyclopedia of Type Strains, Phase IV (KMG-IV): sequencing the most valuable type-strain genomes for metagenomic binning, comparative biology and taxonomic classification.</title>
        <authorList>
            <person name="Goeker M."/>
        </authorList>
    </citation>
    <scope>NUCLEOTIDE SEQUENCE [LARGE SCALE GENOMIC DNA]</scope>
    <source>
        <strain evidence="3 4">DSM 45361</strain>
    </source>
</reference>
<dbReference type="InterPro" id="IPR039445">
    <property type="entry name" value="DauR-like_HTH"/>
</dbReference>
<name>A0A4R6SEZ0_LABRH</name>
<dbReference type="RefSeq" id="WP_133849234.1">
    <property type="nucleotide sequence ID" value="NZ_SNXZ01000002.1"/>
</dbReference>
<dbReference type="InterPro" id="IPR013559">
    <property type="entry name" value="YheO"/>
</dbReference>
<accession>A0A4R6SEZ0</accession>
<dbReference type="PANTHER" id="PTHR35568">
    <property type="entry name" value="TRANSCRIPTIONAL REGULATOR DAUR"/>
    <property type="match status" value="1"/>
</dbReference>
<dbReference type="Proteomes" id="UP000295444">
    <property type="component" value="Unassembled WGS sequence"/>
</dbReference>
<feature type="domain" description="YheO-like" evidence="1">
    <location>
        <begin position="23"/>
        <end position="130"/>
    </location>
</feature>
<dbReference type="InterPro" id="IPR039446">
    <property type="entry name" value="DauR-like"/>
</dbReference>
<sequence length="232" mass="25072">MVEQGAAQLTAKQQAEADRLFATMTTVISGLQQTFGPTSEIVLHDYRQPEHSAIAVAGKVTDRAVGSPMSEIGLSLMRQGDAAEDKLNYLIRLPGGRVVKSSTMLLRITGGRVVGALCVNVDVTEVRRVARLLTEFSAGGEQAATPTPISTFGNDVSQVIDAALDKVERDLDLGSLDRLSSAEWSTVFRALEELGVFQLRRGVPLVAERLGLSRASAYNYLARVREESRSPK</sequence>
<dbReference type="PANTHER" id="PTHR35568:SF1">
    <property type="entry name" value="TRANSCRIPTIONAL REGULATOR DAUR"/>
    <property type="match status" value="1"/>
</dbReference>
<protein>
    <submittedName>
        <fullName evidence="3">Putative transcriptional regulator YheO</fullName>
    </submittedName>
</protein>
<dbReference type="AlphaFoldDB" id="A0A4R6SEZ0"/>
<dbReference type="OrthoDB" id="9796595at2"/>
<dbReference type="EMBL" id="SNXZ01000002">
    <property type="protein sequence ID" value="TDQ00532.1"/>
    <property type="molecule type" value="Genomic_DNA"/>
</dbReference>
<dbReference type="Pfam" id="PF08348">
    <property type="entry name" value="PAS_6"/>
    <property type="match status" value="1"/>
</dbReference>
<keyword evidence="4" id="KW-1185">Reference proteome</keyword>
<proteinExistence type="predicted"/>
<gene>
    <name evidence="3" type="ORF">EV186_102393</name>
</gene>
<dbReference type="Pfam" id="PF13309">
    <property type="entry name" value="HTH_22"/>
    <property type="match status" value="1"/>
</dbReference>
<evidence type="ECO:0000259" key="1">
    <source>
        <dbReference type="Pfam" id="PF08348"/>
    </source>
</evidence>
<evidence type="ECO:0000313" key="3">
    <source>
        <dbReference type="EMBL" id="TDQ00532.1"/>
    </source>
</evidence>
<feature type="domain" description="Transcriptional regulator DauR-like HTH" evidence="2">
    <location>
        <begin position="160"/>
        <end position="221"/>
    </location>
</feature>